<keyword evidence="3" id="KW-1185">Reference proteome</keyword>
<evidence type="ECO:0000313" key="3">
    <source>
        <dbReference type="Proteomes" id="UP000308705"/>
    </source>
</evidence>
<dbReference type="OrthoDB" id="3542563at2"/>
<dbReference type="AlphaFoldDB" id="A0A4U3M8W2"/>
<sequence>MPLWGRRLLVVLAIWVAALAFAHWSPMEDDFGDFVLLFTAPLTLGLILGLLAGLPWWLPVGLLAFPGTFLLVYAASPWLDVLEVETWPKPVGLAFPAVGYLIVSWLFSPGFRWPKIGVGVLLAAGVVGASPLEDLRSDTEFEDMITSTSVPLVVPVIPGHTLVSSSSLPLNGEIELRYASPDGETEIEVYLHPETRDPQEMCLDPAPRYPIDERSECREAAPGVWVRTAPGWVRALGRAGGATMQMIAHDLPEDVLVRGFAQTRPVTPEELVELRDV</sequence>
<keyword evidence="1" id="KW-0812">Transmembrane</keyword>
<organism evidence="2 3">
    <name type="scientific">Herbidospora galbida</name>
    <dbReference type="NCBI Taxonomy" id="2575442"/>
    <lineage>
        <taxon>Bacteria</taxon>
        <taxon>Bacillati</taxon>
        <taxon>Actinomycetota</taxon>
        <taxon>Actinomycetes</taxon>
        <taxon>Streptosporangiales</taxon>
        <taxon>Streptosporangiaceae</taxon>
        <taxon>Herbidospora</taxon>
    </lineage>
</organism>
<gene>
    <name evidence="2" type="ORF">FDA94_31885</name>
</gene>
<accession>A0A4U3M8W2</accession>
<feature type="transmembrane region" description="Helical" evidence="1">
    <location>
        <begin position="56"/>
        <end position="75"/>
    </location>
</feature>
<evidence type="ECO:0000313" key="2">
    <source>
        <dbReference type="EMBL" id="TKK83966.1"/>
    </source>
</evidence>
<reference evidence="2 3" key="1">
    <citation type="submission" date="2019-04" db="EMBL/GenBank/DDBJ databases">
        <title>Herbidospora sp. NEAU-GS14.nov., a novel actinomycete isolated from soil.</title>
        <authorList>
            <person name="Han L."/>
        </authorList>
    </citation>
    <scope>NUCLEOTIDE SEQUENCE [LARGE SCALE GENOMIC DNA]</scope>
    <source>
        <strain evidence="2 3">NEAU-GS14</strain>
    </source>
</reference>
<dbReference type="EMBL" id="SZQA01000039">
    <property type="protein sequence ID" value="TKK83966.1"/>
    <property type="molecule type" value="Genomic_DNA"/>
</dbReference>
<evidence type="ECO:0000256" key="1">
    <source>
        <dbReference type="SAM" id="Phobius"/>
    </source>
</evidence>
<proteinExistence type="predicted"/>
<keyword evidence="1" id="KW-1133">Transmembrane helix</keyword>
<dbReference type="RefSeq" id="WP_137250773.1">
    <property type="nucleotide sequence ID" value="NZ_SZQA01000039.1"/>
</dbReference>
<protein>
    <submittedName>
        <fullName evidence="2">Uncharacterized protein</fullName>
    </submittedName>
</protein>
<keyword evidence="1" id="KW-0472">Membrane</keyword>
<dbReference type="Proteomes" id="UP000308705">
    <property type="component" value="Unassembled WGS sequence"/>
</dbReference>
<comment type="caution">
    <text evidence="2">The sequence shown here is derived from an EMBL/GenBank/DDBJ whole genome shotgun (WGS) entry which is preliminary data.</text>
</comment>
<name>A0A4U3M8W2_9ACTN</name>
<feature type="transmembrane region" description="Helical" evidence="1">
    <location>
        <begin position="32"/>
        <end position="51"/>
    </location>
</feature>
<feature type="transmembrane region" description="Helical" evidence="1">
    <location>
        <begin position="87"/>
        <end position="107"/>
    </location>
</feature>